<keyword evidence="1" id="KW-0472">Membrane</keyword>
<keyword evidence="1" id="KW-0812">Transmembrane</keyword>
<organism evidence="2">
    <name type="scientific">viral metagenome</name>
    <dbReference type="NCBI Taxonomy" id="1070528"/>
    <lineage>
        <taxon>unclassified sequences</taxon>
        <taxon>metagenomes</taxon>
        <taxon>organismal metagenomes</taxon>
    </lineage>
</organism>
<name>A0A6C0B8V2_9ZZZZ</name>
<dbReference type="EMBL" id="MN739094">
    <property type="protein sequence ID" value="QHS88131.1"/>
    <property type="molecule type" value="Genomic_DNA"/>
</dbReference>
<proteinExistence type="predicted"/>
<reference evidence="2" key="1">
    <citation type="journal article" date="2020" name="Nature">
        <title>Giant virus diversity and host interactions through global metagenomics.</title>
        <authorList>
            <person name="Schulz F."/>
            <person name="Roux S."/>
            <person name="Paez-Espino D."/>
            <person name="Jungbluth S."/>
            <person name="Walsh D.A."/>
            <person name="Denef V.J."/>
            <person name="McMahon K.D."/>
            <person name="Konstantinidis K.T."/>
            <person name="Eloe-Fadrosh E.A."/>
            <person name="Kyrpides N.C."/>
            <person name="Woyke T."/>
        </authorList>
    </citation>
    <scope>NUCLEOTIDE SEQUENCE</scope>
    <source>
        <strain evidence="2">GVMAG-M-3300010158-55</strain>
    </source>
</reference>
<keyword evidence="1" id="KW-1133">Transmembrane helix</keyword>
<protein>
    <submittedName>
        <fullName evidence="2">Uncharacterized protein</fullName>
    </submittedName>
</protein>
<evidence type="ECO:0000256" key="1">
    <source>
        <dbReference type="SAM" id="Phobius"/>
    </source>
</evidence>
<evidence type="ECO:0000313" key="2">
    <source>
        <dbReference type="EMBL" id="QHS88131.1"/>
    </source>
</evidence>
<accession>A0A6C0B8V2</accession>
<dbReference type="AlphaFoldDB" id="A0A6C0B8V2"/>
<sequence length="72" mass="8450">MQLLHIVLFFISFVVGCFFIYISPVEHKTVFVYPTPKNVKKIQYKDNANQCFNFTAKLVNCKDHKVKEIPVQ</sequence>
<feature type="transmembrane region" description="Helical" evidence="1">
    <location>
        <begin position="6"/>
        <end position="23"/>
    </location>
</feature>